<accession>A0ABZ0EN21</accession>
<name>A0ABZ0EN21_9BURK</name>
<dbReference type="PANTHER" id="PTHR42673:SF4">
    <property type="entry name" value="MALEYLACETOACETATE ISOMERASE"/>
    <property type="match status" value="1"/>
</dbReference>
<protein>
    <submittedName>
        <fullName evidence="2">Glutathione S-transferase N-terminal domain-containing protein</fullName>
    </submittedName>
</protein>
<dbReference type="CDD" id="cd00570">
    <property type="entry name" value="GST_N_family"/>
    <property type="match status" value="1"/>
</dbReference>
<evidence type="ECO:0000313" key="2">
    <source>
        <dbReference type="EMBL" id="WOD18588.1"/>
    </source>
</evidence>
<dbReference type="PROSITE" id="PS50404">
    <property type="entry name" value="GST_NTER"/>
    <property type="match status" value="1"/>
</dbReference>
<dbReference type="Gene3D" id="1.20.1050.10">
    <property type="match status" value="1"/>
</dbReference>
<feature type="domain" description="GST N-terminal" evidence="1">
    <location>
        <begin position="2"/>
        <end position="79"/>
    </location>
</feature>
<dbReference type="SUPFAM" id="SSF52833">
    <property type="entry name" value="Thioredoxin-like"/>
    <property type="match status" value="1"/>
</dbReference>
<dbReference type="EMBL" id="CP136513">
    <property type="protein sequence ID" value="WOD18588.1"/>
    <property type="molecule type" value="Genomic_DNA"/>
</dbReference>
<dbReference type="RefSeq" id="WP_317020852.1">
    <property type="nucleotide sequence ID" value="NZ_CP136513.1"/>
</dbReference>
<dbReference type="InterPro" id="IPR004045">
    <property type="entry name" value="Glutathione_S-Trfase_N"/>
</dbReference>
<dbReference type="PANTHER" id="PTHR42673">
    <property type="entry name" value="MALEYLACETOACETATE ISOMERASE"/>
    <property type="match status" value="1"/>
</dbReference>
<dbReference type="InterPro" id="IPR036249">
    <property type="entry name" value="Thioredoxin-like_sf"/>
</dbReference>
<sequence length="163" mass="18403">MPAVILHQWERSPFCAKVRKVMSHKGIEFSVVNYNGLLGRRAAALSAVGQLPVLDYEGERIQDSTDILAFLETRVPVPSVVPTDPRSRAMAMIIEDWADESLFWYAMATLRMGDPVALAEHIESLCLGRPSWERIPVGIVVRKMYRRKTPQRRPRPAILIPGP</sequence>
<dbReference type="Proteomes" id="UP001302652">
    <property type="component" value="Chromosome 1"/>
</dbReference>
<dbReference type="Pfam" id="PF13417">
    <property type="entry name" value="GST_N_3"/>
    <property type="match status" value="1"/>
</dbReference>
<proteinExistence type="predicted"/>
<dbReference type="Gene3D" id="3.40.30.10">
    <property type="entry name" value="Glutaredoxin"/>
    <property type="match status" value="1"/>
</dbReference>
<reference evidence="2 3" key="1">
    <citation type="submission" date="2023-10" db="EMBL/GenBank/DDBJ databases">
        <title>Surface-active antibiotics is a multifunctional adaptation for post-fire microbes.</title>
        <authorList>
            <person name="Liu M.D."/>
            <person name="Du Y."/>
            <person name="Koupaei S.K."/>
            <person name="Kim N.R."/>
            <person name="Zhang W."/>
            <person name="Traxler M.F."/>
        </authorList>
    </citation>
    <scope>NUCLEOTIDE SEQUENCE [LARGE SCALE GENOMIC DNA]</scope>
    <source>
        <strain evidence="2 3">F3</strain>
    </source>
</reference>
<gene>
    <name evidence="2" type="ORF">RW095_38355</name>
</gene>
<evidence type="ECO:0000259" key="1">
    <source>
        <dbReference type="PROSITE" id="PS50404"/>
    </source>
</evidence>
<evidence type="ECO:0000313" key="3">
    <source>
        <dbReference type="Proteomes" id="UP001302652"/>
    </source>
</evidence>
<organism evidence="2 3">
    <name type="scientific">Paraburkholderia kirstenboschensis</name>
    <dbReference type="NCBI Taxonomy" id="1245436"/>
    <lineage>
        <taxon>Bacteria</taxon>
        <taxon>Pseudomonadati</taxon>
        <taxon>Pseudomonadota</taxon>
        <taxon>Betaproteobacteria</taxon>
        <taxon>Burkholderiales</taxon>
        <taxon>Burkholderiaceae</taxon>
        <taxon>Paraburkholderia</taxon>
    </lineage>
</organism>
<keyword evidence="3" id="KW-1185">Reference proteome</keyword>